<dbReference type="PANTHER" id="PTHR38031:SF1">
    <property type="entry name" value="SULFUR CARRIER PROTEIN CYSO"/>
    <property type="match status" value="1"/>
</dbReference>
<dbReference type="InterPro" id="IPR012675">
    <property type="entry name" value="Beta-grasp_dom_sf"/>
</dbReference>
<gene>
    <name evidence="1" type="ORF">CSW64_21130</name>
</gene>
<organism evidence="1 2">
    <name type="scientific">Caulobacter mirabilis</name>
    <dbReference type="NCBI Taxonomy" id="69666"/>
    <lineage>
        <taxon>Bacteria</taxon>
        <taxon>Pseudomonadati</taxon>
        <taxon>Pseudomonadota</taxon>
        <taxon>Alphaproteobacteria</taxon>
        <taxon>Caulobacterales</taxon>
        <taxon>Caulobacteraceae</taxon>
        <taxon>Caulobacter</taxon>
    </lineage>
</organism>
<accession>A0A2D2B369</accession>
<dbReference type="AlphaFoldDB" id="A0A2D2B369"/>
<dbReference type="EMBL" id="CP024201">
    <property type="protein sequence ID" value="ATQ44712.1"/>
    <property type="molecule type" value="Genomic_DNA"/>
</dbReference>
<protein>
    <submittedName>
        <fullName evidence="1">Molybdopterin synthase sulfur carrier subunit</fullName>
    </submittedName>
</protein>
<dbReference type="KEGG" id="cmb:CSW64_21130"/>
<evidence type="ECO:0000313" key="1">
    <source>
        <dbReference type="EMBL" id="ATQ44712.1"/>
    </source>
</evidence>
<dbReference type="Proteomes" id="UP000228945">
    <property type="component" value="Chromosome"/>
</dbReference>
<dbReference type="InterPro" id="IPR052045">
    <property type="entry name" value="Sulfur_Carrier/Prot_Modifier"/>
</dbReference>
<sequence>MVQVLLPSQLQAYSGGASRVEAAGATIDAVLRDLDGRYPGLRFRVIDEQDRIRPHMRIFVGRERAFDVAGALCEGDELLIFGALSGG</sequence>
<dbReference type="RefSeq" id="WP_099623960.1">
    <property type="nucleotide sequence ID" value="NZ_CP024201.1"/>
</dbReference>
<evidence type="ECO:0000313" key="2">
    <source>
        <dbReference type="Proteomes" id="UP000228945"/>
    </source>
</evidence>
<reference evidence="1 2" key="1">
    <citation type="submission" date="2017-10" db="EMBL/GenBank/DDBJ databases">
        <title>Genome sequence of Caulobacter mirabilis FWC38.</title>
        <authorList>
            <person name="Fiebig A."/>
            <person name="Crosson S."/>
        </authorList>
    </citation>
    <scope>NUCLEOTIDE SEQUENCE [LARGE SCALE GENOMIC DNA]</scope>
    <source>
        <strain evidence="1 2">FWC 38</strain>
    </source>
</reference>
<keyword evidence="2" id="KW-1185">Reference proteome</keyword>
<name>A0A2D2B369_9CAUL</name>
<dbReference type="OrthoDB" id="9156098at2"/>
<dbReference type="Gene3D" id="3.10.20.30">
    <property type="match status" value="1"/>
</dbReference>
<dbReference type="SUPFAM" id="SSF54285">
    <property type="entry name" value="MoaD/ThiS"/>
    <property type="match status" value="1"/>
</dbReference>
<dbReference type="InterPro" id="IPR016155">
    <property type="entry name" value="Mopterin_synth/thiamin_S_b"/>
</dbReference>
<dbReference type="PANTHER" id="PTHR38031">
    <property type="entry name" value="SULFUR CARRIER PROTEIN SLR0821-RELATED"/>
    <property type="match status" value="1"/>
</dbReference>
<proteinExistence type="predicted"/>